<dbReference type="PANTHER" id="PTHR12210">
    <property type="entry name" value="DULLARD PROTEIN PHOSPHATASE"/>
    <property type="match status" value="1"/>
</dbReference>
<dbReference type="SMART" id="SM00577">
    <property type="entry name" value="CPDc"/>
    <property type="match status" value="1"/>
</dbReference>
<dbReference type="GO" id="GO:0015031">
    <property type="term" value="P:protein transport"/>
    <property type="evidence" value="ECO:0007669"/>
    <property type="project" value="UniProtKB-KW"/>
</dbReference>
<keyword evidence="1" id="KW-0653">Protein transport</keyword>
<dbReference type="OrthoDB" id="1711508at2759"/>
<dbReference type="Gene3D" id="3.40.50.1000">
    <property type="entry name" value="HAD superfamily/HAD-like"/>
    <property type="match status" value="1"/>
</dbReference>
<keyword evidence="1" id="KW-0811">Translocation</keyword>
<keyword evidence="1" id="KW-0813">Transport</keyword>
<dbReference type="GO" id="GO:0005744">
    <property type="term" value="C:TIM23 mitochondrial import inner membrane translocase complex"/>
    <property type="evidence" value="ECO:0007669"/>
    <property type="project" value="UniProtKB-UniRule"/>
</dbReference>
<evidence type="ECO:0000313" key="3">
    <source>
        <dbReference type="EMBL" id="KAG0462109.1"/>
    </source>
</evidence>
<comment type="caution">
    <text evidence="3">The sequence shown here is derived from an EMBL/GenBank/DDBJ whole genome shotgun (WGS) entry which is preliminary data.</text>
</comment>
<accession>A0A835PYC4</accession>
<keyword evidence="1" id="KW-0809">Transit peptide</keyword>
<keyword evidence="1" id="KW-0496">Mitochondrion</keyword>
<dbReference type="InterPro" id="IPR050365">
    <property type="entry name" value="TIM50"/>
</dbReference>
<reference evidence="3 4" key="1">
    <citation type="journal article" date="2020" name="Nat. Food">
        <title>A phased Vanilla planifolia genome enables genetic improvement of flavour and production.</title>
        <authorList>
            <person name="Hasing T."/>
            <person name="Tang H."/>
            <person name="Brym M."/>
            <person name="Khazi F."/>
            <person name="Huang T."/>
            <person name="Chambers A.H."/>
        </authorList>
    </citation>
    <scope>NUCLEOTIDE SEQUENCE [LARGE SCALE GENOMIC DNA]</scope>
    <source>
        <tissue evidence="3">Leaf</tissue>
    </source>
</reference>
<organism evidence="3 4">
    <name type="scientific">Vanilla planifolia</name>
    <name type="common">Vanilla</name>
    <dbReference type="NCBI Taxonomy" id="51239"/>
    <lineage>
        <taxon>Eukaryota</taxon>
        <taxon>Viridiplantae</taxon>
        <taxon>Streptophyta</taxon>
        <taxon>Embryophyta</taxon>
        <taxon>Tracheophyta</taxon>
        <taxon>Spermatophyta</taxon>
        <taxon>Magnoliopsida</taxon>
        <taxon>Liliopsida</taxon>
        <taxon>Asparagales</taxon>
        <taxon>Orchidaceae</taxon>
        <taxon>Vanilloideae</taxon>
        <taxon>Vanilleae</taxon>
        <taxon>Vanilla</taxon>
    </lineage>
</organism>
<name>A0A835PYC4_VANPL</name>
<proteinExistence type="inferred from homology"/>
<comment type="subunit">
    <text evidence="1">Component of the TIM23 complex.</text>
</comment>
<sequence>MENNLYSKTATEPCPKQRLVVTKYETNSSEACPKTAPARARSIGNCTVTEEETDFNKESLPSLGVADPDKNSRKLLIEESLGFASLSIHGDTVTRKGKQAISSLLDSSSLEDDDALFEEKNKIQEQVSLPPKVSVKLGFGNRKKLLILDLNGVLADAVSTYSVGYGEQKVFSGKQYFKRPFCDVFLEFCFDRFDVGVWSSIRRHNLDGAVDSILGKLKNKLLFCWDQSKCSYTGVNTLENRQKPLFLKELKKLWNKEEPGLPWKKGDYSSANTLLVDDSPYKAICNPPHTAIFPHPYRCNTGIDASLGPGGDLRVYLEQVVVADDVQQYVKEHPFGQEAITDSNKDWNFYSQIIKRHNRMLTA</sequence>
<dbReference type="InterPro" id="IPR023214">
    <property type="entry name" value="HAD_sf"/>
</dbReference>
<dbReference type="PROSITE" id="PS50969">
    <property type="entry name" value="FCP1"/>
    <property type="match status" value="1"/>
</dbReference>
<dbReference type="InterPro" id="IPR036412">
    <property type="entry name" value="HAD-like_sf"/>
</dbReference>
<dbReference type="EMBL" id="JADCNM010000011">
    <property type="protein sequence ID" value="KAG0462109.1"/>
    <property type="molecule type" value="Genomic_DNA"/>
</dbReference>
<dbReference type="Proteomes" id="UP000639772">
    <property type="component" value="Chromosome 11"/>
</dbReference>
<comment type="similarity">
    <text evidence="1">Belongs to the TIM50 family.</text>
</comment>
<comment type="subcellular location">
    <subcellularLocation>
        <location evidence="1">Mitochondrion inner membrane</location>
        <topology evidence="1">Single-pass membrane protein</topology>
    </subcellularLocation>
</comment>
<evidence type="ECO:0000313" key="4">
    <source>
        <dbReference type="Proteomes" id="UP000639772"/>
    </source>
</evidence>
<protein>
    <recommendedName>
        <fullName evidence="1">Mitochondrial import inner membrane translocase subunit TIM50</fullName>
    </recommendedName>
</protein>
<dbReference type="Pfam" id="PF03031">
    <property type="entry name" value="NIF"/>
    <property type="match status" value="1"/>
</dbReference>
<dbReference type="AlphaFoldDB" id="A0A835PYC4"/>
<gene>
    <name evidence="3" type="ORF">HPP92_020585</name>
</gene>
<evidence type="ECO:0000256" key="1">
    <source>
        <dbReference type="RuleBase" id="RU365079"/>
    </source>
</evidence>
<comment type="function">
    <text evidence="1">Essential component of the TIM23 complex, a complex that mediates the translocation of transit peptide-containing proteins across the mitochondrial inner membrane.</text>
</comment>
<dbReference type="InterPro" id="IPR004274">
    <property type="entry name" value="FCP1_dom"/>
</dbReference>
<evidence type="ECO:0000259" key="2">
    <source>
        <dbReference type="PROSITE" id="PS50969"/>
    </source>
</evidence>
<dbReference type="SUPFAM" id="SSF56784">
    <property type="entry name" value="HAD-like"/>
    <property type="match status" value="1"/>
</dbReference>
<feature type="domain" description="FCP1 homology" evidence="2">
    <location>
        <begin position="139"/>
        <end position="320"/>
    </location>
</feature>